<evidence type="ECO:0000259" key="2">
    <source>
        <dbReference type="Pfam" id="PF02023"/>
    </source>
</evidence>
<reference evidence="3" key="1">
    <citation type="journal article" date="2023" name="Front. Mar. Sci.">
        <title>A new Merluccius polli reference genome to investigate the effects of global change in West African waters.</title>
        <authorList>
            <person name="Mateo J.L."/>
            <person name="Blanco-Fernandez C."/>
            <person name="Garcia-Vazquez E."/>
            <person name="Machado-Schiaffino G."/>
        </authorList>
    </citation>
    <scope>NUCLEOTIDE SEQUENCE</scope>
    <source>
        <strain evidence="3">C29</strain>
        <tissue evidence="3">Fin</tissue>
    </source>
</reference>
<gene>
    <name evidence="3" type="ORF">N1851_015905</name>
</gene>
<dbReference type="EMBL" id="JAOPHQ010002876">
    <property type="protein sequence ID" value="KAK0145200.1"/>
    <property type="molecule type" value="Genomic_DNA"/>
</dbReference>
<proteinExistence type="predicted"/>
<evidence type="ECO:0000256" key="1">
    <source>
        <dbReference type="SAM" id="MobiDB-lite"/>
    </source>
</evidence>
<dbReference type="SUPFAM" id="SSF47353">
    <property type="entry name" value="Retrovirus capsid dimerization domain-like"/>
    <property type="match status" value="1"/>
</dbReference>
<name>A0AA47MS57_MERPO</name>
<accession>A0AA47MS57</accession>
<dbReference type="AlphaFoldDB" id="A0AA47MS57"/>
<keyword evidence="4" id="KW-1185">Reference proteome</keyword>
<sequence length="724" mass="82077">MFSLEEFVASPTIEAICTFTRDQLVMIAGHYKIEVTGSPAKADLLDILIDTLSVRGSLESVGGERPIDGSKPGSRTPERPATPSVVVAELELRRLQVREKEMEWELVCERERREHEYRMKDLDLQQQALRLKELEIKAWESNLVPADHFDVIRNLRLVPPFNESEVDKFFAHFERVAAVMKWPRNAWTITLQSIFTGKAQQAYSSLSLEDAAEYDKVKEAVLRIYSLVPEAYRHKYRNYQKPEGLTYVEFVREKDMLFDRWVGSQNITSFEGLRDLIIMEDFKNCLPKHVSAYLGEHKDLKPADATVRADEYVLAHRGTSPCPAKPPSVAFQKAFRPAQETVADHPRSDEKRVTRFKDQRFCGHCKRRGHVIANCFQLKRRNSSQSTLFHENANCVTSLPPTSRKDEKISQAFAPFITDAFVALPGAHGIRVPIKVLSDTAASQSFVLEGVLPFDNRSYTGENVLVQGFEMGFANVPLHEVSLISNLVAGVFKMGVRSSLPVKDVHMLLGNDIMGGIVFPRPVAVNSPEPVCPDDVSVNFPEVFHANVVTRAMAQKGSETAVQECDDELIHLYDTFIARPLPVSGEEKSNKSTPLSVLPCIPKMPLGREQLLLEQKNDSSLSSLFADAVSEKDIESVPQGYFFRDGVLMRKWRPLTTSVKDEWRVLKQRAQQLLLRLLPEEMEVVVVFFLDLSAVNDTRRRSVVRWLRQMSVLRTCSRKSSEMK</sequence>
<organism evidence="3 4">
    <name type="scientific">Merluccius polli</name>
    <name type="common">Benguela hake</name>
    <name type="synonym">Merluccius cadenati</name>
    <dbReference type="NCBI Taxonomy" id="89951"/>
    <lineage>
        <taxon>Eukaryota</taxon>
        <taxon>Metazoa</taxon>
        <taxon>Chordata</taxon>
        <taxon>Craniata</taxon>
        <taxon>Vertebrata</taxon>
        <taxon>Euteleostomi</taxon>
        <taxon>Actinopterygii</taxon>
        <taxon>Neopterygii</taxon>
        <taxon>Teleostei</taxon>
        <taxon>Neoteleostei</taxon>
        <taxon>Acanthomorphata</taxon>
        <taxon>Zeiogadaria</taxon>
        <taxon>Gadariae</taxon>
        <taxon>Gadiformes</taxon>
        <taxon>Gadoidei</taxon>
        <taxon>Merlucciidae</taxon>
        <taxon>Merluccius</taxon>
    </lineage>
</organism>
<dbReference type="PANTHER" id="PTHR46888:SF13">
    <property type="entry name" value="RIBONUCLEASE H"/>
    <property type="match status" value="1"/>
</dbReference>
<evidence type="ECO:0000313" key="3">
    <source>
        <dbReference type="EMBL" id="KAK0145200.1"/>
    </source>
</evidence>
<dbReference type="PANTHER" id="PTHR46888">
    <property type="entry name" value="ZINC KNUCKLE DOMAINCONTAINING PROTEIN-RELATED"/>
    <property type="match status" value="1"/>
</dbReference>
<protein>
    <recommendedName>
        <fullName evidence="2">SCAN box domain-containing protein</fullName>
    </recommendedName>
</protein>
<dbReference type="Gene3D" id="1.10.4020.10">
    <property type="entry name" value="DNA breaking-rejoining enzymes"/>
    <property type="match status" value="1"/>
</dbReference>
<feature type="region of interest" description="Disordered" evidence="1">
    <location>
        <begin position="60"/>
        <end position="82"/>
    </location>
</feature>
<dbReference type="InterPro" id="IPR038269">
    <property type="entry name" value="SCAN_sf"/>
</dbReference>
<evidence type="ECO:0000313" key="4">
    <source>
        <dbReference type="Proteomes" id="UP001174136"/>
    </source>
</evidence>
<dbReference type="Proteomes" id="UP001174136">
    <property type="component" value="Unassembled WGS sequence"/>
</dbReference>
<dbReference type="Pfam" id="PF02023">
    <property type="entry name" value="SCAN"/>
    <property type="match status" value="1"/>
</dbReference>
<feature type="domain" description="SCAN box" evidence="2">
    <location>
        <begin position="229"/>
        <end position="313"/>
    </location>
</feature>
<dbReference type="InterPro" id="IPR003309">
    <property type="entry name" value="SCAN_dom"/>
</dbReference>
<comment type="caution">
    <text evidence="3">The sequence shown here is derived from an EMBL/GenBank/DDBJ whole genome shotgun (WGS) entry which is preliminary data.</text>
</comment>